<organism evidence="7 8">
    <name type="scientific">Porphyromonas loveana</name>
    <dbReference type="NCBI Taxonomy" id="1884669"/>
    <lineage>
        <taxon>Bacteria</taxon>
        <taxon>Pseudomonadati</taxon>
        <taxon>Bacteroidota</taxon>
        <taxon>Bacteroidia</taxon>
        <taxon>Bacteroidales</taxon>
        <taxon>Porphyromonadaceae</taxon>
        <taxon>Porphyromonas</taxon>
    </lineage>
</organism>
<dbReference type="PANTHER" id="PTHR43673:SF2">
    <property type="entry name" value="NITROREDUCTASE"/>
    <property type="match status" value="1"/>
</dbReference>
<dbReference type="EMBL" id="QEKY01000008">
    <property type="protein sequence ID" value="PVZ09817.1"/>
    <property type="molecule type" value="Genomic_DNA"/>
</dbReference>
<keyword evidence="8" id="KW-1185">Reference proteome</keyword>
<accession>A0A2U1FCA1</accession>
<comment type="similarity">
    <text evidence="2">Belongs to the nitroreductase family.</text>
</comment>
<dbReference type="Gene3D" id="3.40.109.10">
    <property type="entry name" value="NADH Oxidase"/>
    <property type="match status" value="1"/>
</dbReference>
<name>A0A2U1FCA1_9PORP</name>
<dbReference type="Pfam" id="PF00881">
    <property type="entry name" value="Nitroreductase"/>
    <property type="match status" value="2"/>
</dbReference>
<dbReference type="GO" id="GO:0016491">
    <property type="term" value="F:oxidoreductase activity"/>
    <property type="evidence" value="ECO:0007669"/>
    <property type="project" value="UniProtKB-KW"/>
</dbReference>
<comment type="cofactor">
    <cofactor evidence="1">
        <name>FMN</name>
        <dbReference type="ChEBI" id="CHEBI:58210"/>
    </cofactor>
</comment>
<evidence type="ECO:0000256" key="3">
    <source>
        <dbReference type="ARBA" id="ARBA00022630"/>
    </source>
</evidence>
<comment type="caution">
    <text evidence="7">The sequence shown here is derived from an EMBL/GenBank/DDBJ whole genome shotgun (WGS) entry which is preliminary data.</text>
</comment>
<dbReference type="InterPro" id="IPR029479">
    <property type="entry name" value="Nitroreductase"/>
</dbReference>
<evidence type="ECO:0000256" key="2">
    <source>
        <dbReference type="ARBA" id="ARBA00007118"/>
    </source>
</evidence>
<dbReference type="SUPFAM" id="SSF55469">
    <property type="entry name" value="FMN-dependent nitroreductase-like"/>
    <property type="match status" value="1"/>
</dbReference>
<keyword evidence="3" id="KW-0285">Flavoprotein</keyword>
<gene>
    <name evidence="7" type="ORF">C7382_1085</name>
</gene>
<evidence type="ECO:0000313" key="8">
    <source>
        <dbReference type="Proteomes" id="UP000245462"/>
    </source>
</evidence>
<feature type="domain" description="Nitroreductase" evidence="6">
    <location>
        <begin position="80"/>
        <end position="166"/>
    </location>
</feature>
<feature type="domain" description="Nitroreductase" evidence="6">
    <location>
        <begin position="22"/>
        <end position="71"/>
    </location>
</feature>
<keyword evidence="4" id="KW-0288">FMN</keyword>
<keyword evidence="5" id="KW-0560">Oxidoreductase</keyword>
<dbReference type="Proteomes" id="UP000245462">
    <property type="component" value="Unassembled WGS sequence"/>
</dbReference>
<evidence type="ECO:0000256" key="4">
    <source>
        <dbReference type="ARBA" id="ARBA00022643"/>
    </source>
</evidence>
<dbReference type="PANTHER" id="PTHR43673">
    <property type="entry name" value="NAD(P)H NITROREDUCTASE YDGI-RELATED"/>
    <property type="match status" value="1"/>
</dbReference>
<evidence type="ECO:0000256" key="1">
    <source>
        <dbReference type="ARBA" id="ARBA00001917"/>
    </source>
</evidence>
<sequence>MRREREGDFIIFVTMKSFAELIENRRSIRQFSSEPLAAEDVQALLTAALRAPSGKNRQLTQYILVEEKDKLLALSMMKEHGSQFLAGAALAIVVLGSPLLTVRWQEDAAIAATYIQLQAEDLGLGSCWCHVFGSITPNGQEATQYVRNTLNIPYQQEVLCIIGVGRKGEHKEPRPESELKWENVFIGEYPDWEAAPHD</sequence>
<reference evidence="7 8" key="1">
    <citation type="submission" date="2018-04" db="EMBL/GenBank/DDBJ databases">
        <title>Genomic Encyclopedia of Type Strains, Phase IV (KMG-IV): sequencing the most valuable type-strain genomes for metagenomic binning, comparative biology and taxonomic classification.</title>
        <authorList>
            <person name="Goeker M."/>
        </authorList>
    </citation>
    <scope>NUCLEOTIDE SEQUENCE [LARGE SCALE GENOMIC DNA]</scope>
    <source>
        <strain evidence="7 8">DSM 28520</strain>
    </source>
</reference>
<proteinExistence type="inferred from homology"/>
<dbReference type="InterPro" id="IPR000415">
    <property type="entry name" value="Nitroreductase-like"/>
</dbReference>
<protein>
    <submittedName>
        <fullName evidence="7">Nitroreductase</fullName>
    </submittedName>
</protein>
<dbReference type="CDD" id="cd02151">
    <property type="entry name" value="nitroreductase"/>
    <property type="match status" value="1"/>
</dbReference>
<dbReference type="AlphaFoldDB" id="A0A2U1FCA1"/>
<evidence type="ECO:0000313" key="7">
    <source>
        <dbReference type="EMBL" id="PVZ09817.1"/>
    </source>
</evidence>
<evidence type="ECO:0000259" key="6">
    <source>
        <dbReference type="Pfam" id="PF00881"/>
    </source>
</evidence>
<evidence type="ECO:0000256" key="5">
    <source>
        <dbReference type="ARBA" id="ARBA00023002"/>
    </source>
</evidence>